<dbReference type="Proteomes" id="UP000499080">
    <property type="component" value="Unassembled WGS sequence"/>
</dbReference>
<sequence>MCIKSVTALTGSQHADSCARGPDKSNNGKRFRSKMHTGFSSQIYAVKHKTIHTVEAYEKVEAPLVIWLYTDYLLLLGYCEGRQDPTENNHTNSKGIMGKFISKSPQPGAKPSIASEDSSCDGSSAEVGVLRPEPSSRRYALSPAEGKPTREDPAYLSGGLLSHVLVVS</sequence>
<dbReference type="AlphaFoldDB" id="A0A4Y2GQ28"/>
<feature type="region of interest" description="Disordered" evidence="1">
    <location>
        <begin position="87"/>
        <end position="153"/>
    </location>
</feature>
<evidence type="ECO:0000313" key="3">
    <source>
        <dbReference type="Proteomes" id="UP000499080"/>
    </source>
</evidence>
<accession>A0A4Y2GQ28</accession>
<dbReference type="EMBL" id="BGPR01001468">
    <property type="protein sequence ID" value="GBM54648.1"/>
    <property type="molecule type" value="Genomic_DNA"/>
</dbReference>
<keyword evidence="3" id="KW-1185">Reference proteome</keyword>
<gene>
    <name evidence="2" type="ORF">AVEN_214622_1</name>
</gene>
<name>A0A4Y2GQ28_ARAVE</name>
<organism evidence="2 3">
    <name type="scientific">Araneus ventricosus</name>
    <name type="common">Orbweaver spider</name>
    <name type="synonym">Epeira ventricosa</name>
    <dbReference type="NCBI Taxonomy" id="182803"/>
    <lineage>
        <taxon>Eukaryota</taxon>
        <taxon>Metazoa</taxon>
        <taxon>Ecdysozoa</taxon>
        <taxon>Arthropoda</taxon>
        <taxon>Chelicerata</taxon>
        <taxon>Arachnida</taxon>
        <taxon>Araneae</taxon>
        <taxon>Araneomorphae</taxon>
        <taxon>Entelegynae</taxon>
        <taxon>Araneoidea</taxon>
        <taxon>Araneidae</taxon>
        <taxon>Araneus</taxon>
    </lineage>
</organism>
<reference evidence="2 3" key="1">
    <citation type="journal article" date="2019" name="Sci. Rep.">
        <title>Orb-weaving spider Araneus ventricosus genome elucidates the spidroin gene catalogue.</title>
        <authorList>
            <person name="Kono N."/>
            <person name="Nakamura H."/>
            <person name="Ohtoshi R."/>
            <person name="Moran D.A.P."/>
            <person name="Shinohara A."/>
            <person name="Yoshida Y."/>
            <person name="Fujiwara M."/>
            <person name="Mori M."/>
            <person name="Tomita M."/>
            <person name="Arakawa K."/>
        </authorList>
    </citation>
    <scope>NUCLEOTIDE SEQUENCE [LARGE SCALE GENOMIC DNA]</scope>
</reference>
<evidence type="ECO:0000256" key="1">
    <source>
        <dbReference type="SAM" id="MobiDB-lite"/>
    </source>
</evidence>
<comment type="caution">
    <text evidence="2">The sequence shown here is derived from an EMBL/GenBank/DDBJ whole genome shotgun (WGS) entry which is preliminary data.</text>
</comment>
<evidence type="ECO:0000313" key="2">
    <source>
        <dbReference type="EMBL" id="GBM54648.1"/>
    </source>
</evidence>
<protein>
    <submittedName>
        <fullName evidence="2">Uncharacterized protein</fullName>
    </submittedName>
</protein>
<proteinExistence type="predicted"/>